<gene>
    <name evidence="8" type="ORF">COK81_13615</name>
</gene>
<accession>A0A9X7G1Y4</accession>
<dbReference type="CDD" id="cd03768">
    <property type="entry name" value="SR_ResInv"/>
    <property type="match status" value="1"/>
</dbReference>
<keyword evidence="4" id="KW-0233">DNA recombination</keyword>
<name>A0A9X7G1Y4_BACTU</name>
<comment type="similarity">
    <text evidence="1">Belongs to the site-specific recombinase resolvase family.</text>
</comment>
<dbReference type="InterPro" id="IPR006119">
    <property type="entry name" value="Resolv_N"/>
</dbReference>
<dbReference type="Proteomes" id="UP000225910">
    <property type="component" value="Unassembled WGS sequence"/>
</dbReference>
<dbReference type="GO" id="GO:0000150">
    <property type="term" value="F:DNA strand exchange activity"/>
    <property type="evidence" value="ECO:0007669"/>
    <property type="project" value="InterPro"/>
</dbReference>
<dbReference type="SMART" id="SM00857">
    <property type="entry name" value="Resolvase"/>
    <property type="match status" value="1"/>
</dbReference>
<dbReference type="InterPro" id="IPR006118">
    <property type="entry name" value="Recombinase_CS"/>
</dbReference>
<comment type="caution">
    <text evidence="8">The sequence shown here is derived from an EMBL/GenBank/DDBJ whole genome shotgun (WGS) entry which is preliminary data.</text>
</comment>
<dbReference type="Gene3D" id="3.40.50.1390">
    <property type="entry name" value="Resolvase, N-terminal catalytic domain"/>
    <property type="match status" value="1"/>
</dbReference>
<evidence type="ECO:0000256" key="5">
    <source>
        <dbReference type="PIRSR" id="PIRSR606118-50"/>
    </source>
</evidence>
<dbReference type="PROSITE" id="PS51736">
    <property type="entry name" value="RECOMBINASES_3"/>
    <property type="match status" value="1"/>
</dbReference>
<sequence>MEIRYNCGEVKELQHKKFGYVRVSSKDQNEERQIENMKYLGIEDRDIFIDKQSGKNMKRENYQMLKRLARTGDTIVFDSLTRLGRSMNDVLEEFRYYEQQRINLQFIKEPFINVNYNSESTNDVIQQAVQKATLTILSAFAEKERNDIKQRQAEGIALAKKQGKHLGRPPVQITNQFIEAYQEWQAGKITAVGAMRKYHIKRSSFYKLVKEYEAQKTTTRTDKNDGYVERK</sequence>
<evidence type="ECO:0000256" key="2">
    <source>
        <dbReference type="ARBA" id="ARBA00022908"/>
    </source>
</evidence>
<organism evidence="8 9">
    <name type="scientific">Bacillus thuringiensis</name>
    <dbReference type="NCBI Taxonomy" id="1428"/>
    <lineage>
        <taxon>Bacteria</taxon>
        <taxon>Bacillati</taxon>
        <taxon>Bacillota</taxon>
        <taxon>Bacilli</taxon>
        <taxon>Bacillales</taxon>
        <taxon>Bacillaceae</taxon>
        <taxon>Bacillus</taxon>
        <taxon>Bacillus cereus group</taxon>
    </lineage>
</organism>
<proteinExistence type="inferred from homology"/>
<dbReference type="InterPro" id="IPR050639">
    <property type="entry name" value="SSR_resolvase"/>
</dbReference>
<keyword evidence="3" id="KW-0238">DNA-binding</keyword>
<evidence type="ECO:0000256" key="3">
    <source>
        <dbReference type="ARBA" id="ARBA00023125"/>
    </source>
</evidence>
<evidence type="ECO:0000313" key="8">
    <source>
        <dbReference type="EMBL" id="PFT93492.1"/>
    </source>
</evidence>
<reference evidence="8 9" key="1">
    <citation type="submission" date="2017-09" db="EMBL/GenBank/DDBJ databases">
        <title>Large-scale bioinformatics analysis of Bacillus genomes uncovers conserved roles of natural products in bacterial physiology.</title>
        <authorList>
            <consortium name="Agbiome Team Llc"/>
            <person name="Bleich R.M."/>
            <person name="Grubbs K.J."/>
            <person name="Santa Maria K.C."/>
            <person name="Allen S.E."/>
            <person name="Farag S."/>
            <person name="Shank E.A."/>
            <person name="Bowers A."/>
        </authorList>
    </citation>
    <scope>NUCLEOTIDE SEQUENCE [LARGE SCALE GENOMIC DNA]</scope>
    <source>
        <strain evidence="8 9">AFS064137</strain>
    </source>
</reference>
<dbReference type="GO" id="GO:0003677">
    <property type="term" value="F:DNA binding"/>
    <property type="evidence" value="ECO:0007669"/>
    <property type="project" value="UniProtKB-KW"/>
</dbReference>
<keyword evidence="2" id="KW-0229">DNA integration</keyword>
<evidence type="ECO:0000256" key="1">
    <source>
        <dbReference type="ARBA" id="ARBA00009913"/>
    </source>
</evidence>
<dbReference type="PANTHER" id="PTHR30461">
    <property type="entry name" value="DNA-INVERTASE FROM LAMBDOID PROPHAGE"/>
    <property type="match status" value="1"/>
</dbReference>
<evidence type="ECO:0000256" key="6">
    <source>
        <dbReference type="PROSITE-ProRule" id="PRU10137"/>
    </source>
</evidence>
<evidence type="ECO:0000259" key="7">
    <source>
        <dbReference type="PROSITE" id="PS51736"/>
    </source>
</evidence>
<dbReference type="AlphaFoldDB" id="A0A9X7G1Y4"/>
<dbReference type="GO" id="GO:0015074">
    <property type="term" value="P:DNA integration"/>
    <property type="evidence" value="ECO:0007669"/>
    <property type="project" value="UniProtKB-KW"/>
</dbReference>
<dbReference type="PROSITE" id="PS00397">
    <property type="entry name" value="RECOMBINASES_1"/>
    <property type="match status" value="1"/>
</dbReference>
<dbReference type="PANTHER" id="PTHR30461:SF26">
    <property type="entry name" value="RESOLVASE HOMOLOG YNEB"/>
    <property type="match status" value="1"/>
</dbReference>
<dbReference type="SUPFAM" id="SSF53041">
    <property type="entry name" value="Resolvase-like"/>
    <property type="match status" value="1"/>
</dbReference>
<evidence type="ECO:0000313" key="9">
    <source>
        <dbReference type="Proteomes" id="UP000225910"/>
    </source>
</evidence>
<protein>
    <submittedName>
        <fullName evidence="8">Integrase</fullName>
    </submittedName>
</protein>
<dbReference type="Pfam" id="PF00239">
    <property type="entry name" value="Resolvase"/>
    <property type="match status" value="1"/>
</dbReference>
<feature type="active site" description="O-(5'-phospho-DNA)-serine intermediate" evidence="5 6">
    <location>
        <position position="24"/>
    </location>
</feature>
<feature type="domain" description="Resolvase/invertase-type recombinase catalytic" evidence="7">
    <location>
        <begin position="16"/>
        <end position="163"/>
    </location>
</feature>
<evidence type="ECO:0000256" key="4">
    <source>
        <dbReference type="ARBA" id="ARBA00023172"/>
    </source>
</evidence>
<dbReference type="InterPro" id="IPR036162">
    <property type="entry name" value="Resolvase-like_N_sf"/>
</dbReference>
<dbReference type="EMBL" id="NVCU01000102">
    <property type="protein sequence ID" value="PFT93492.1"/>
    <property type="molecule type" value="Genomic_DNA"/>
</dbReference>
<dbReference type="PROSITE" id="PS00398">
    <property type="entry name" value="RECOMBINASES_2"/>
    <property type="match status" value="1"/>
</dbReference>